<dbReference type="Proteomes" id="UP000449906">
    <property type="component" value="Unassembled WGS sequence"/>
</dbReference>
<dbReference type="EMBL" id="WBVM01000001">
    <property type="protein sequence ID" value="KAB2813222.1"/>
    <property type="molecule type" value="Genomic_DNA"/>
</dbReference>
<dbReference type="GO" id="GO:0042941">
    <property type="term" value="P:D-alanine transmembrane transport"/>
    <property type="evidence" value="ECO:0007669"/>
    <property type="project" value="TreeGrafter"/>
</dbReference>
<name>A0A7J5E4N5_NOCSI</name>
<protein>
    <submittedName>
        <fullName evidence="5">ABC transporter ATP-binding protein</fullName>
    </submittedName>
</protein>
<dbReference type="Pfam" id="PF00005">
    <property type="entry name" value="ABC_tran"/>
    <property type="match status" value="1"/>
</dbReference>
<sequence length="249" mass="26964">MTTATQLSRRSSVLRMADGGIHFDGVKAVDGVSIEVRSGEVLGLIGPNGSGKTSTLNLLSGMLRATSGTIWLDDMNLTRHSMRQRARRGVVRTFQSGRVFGRLTVRENVEAAALGAGLGRREGRALTEEILEELALDGVAHDRAEQLTAGRVRTTAIARALAARPRFLLLDEPAAGQNETEAVELITAIRGFAQRRECGVLLVEHDMSVVMGTCDRLHVLDSGRTVIEGEPAAVRSDPQVIEIYFGKRH</sequence>
<dbReference type="GO" id="GO:0015192">
    <property type="term" value="F:L-phenylalanine transmembrane transporter activity"/>
    <property type="evidence" value="ECO:0007669"/>
    <property type="project" value="TreeGrafter"/>
</dbReference>
<dbReference type="GO" id="GO:1903805">
    <property type="term" value="P:L-valine import across plasma membrane"/>
    <property type="evidence" value="ECO:0007669"/>
    <property type="project" value="TreeGrafter"/>
</dbReference>
<dbReference type="GO" id="GO:0015808">
    <property type="term" value="P:L-alanine transport"/>
    <property type="evidence" value="ECO:0007669"/>
    <property type="project" value="TreeGrafter"/>
</dbReference>
<dbReference type="GO" id="GO:0005304">
    <property type="term" value="F:L-valine transmembrane transporter activity"/>
    <property type="evidence" value="ECO:0007669"/>
    <property type="project" value="TreeGrafter"/>
</dbReference>
<dbReference type="InterPro" id="IPR051120">
    <property type="entry name" value="ABC_AA/LPS_Transport"/>
</dbReference>
<keyword evidence="1" id="KW-0813">Transport</keyword>
<reference evidence="5 6" key="1">
    <citation type="submission" date="2019-09" db="EMBL/GenBank/DDBJ databases">
        <title>Pimelobacter sp. isolated from Paulinella.</title>
        <authorList>
            <person name="Jeong S.E."/>
        </authorList>
    </citation>
    <scope>NUCLEOTIDE SEQUENCE [LARGE SCALE GENOMIC DNA]</scope>
    <source>
        <strain evidence="5 6">Pch-N</strain>
    </source>
</reference>
<dbReference type="PANTHER" id="PTHR45772">
    <property type="entry name" value="CONSERVED COMPONENT OF ABC TRANSPORTER FOR NATURAL AMINO ACIDS-RELATED"/>
    <property type="match status" value="1"/>
</dbReference>
<dbReference type="Gene3D" id="3.40.50.300">
    <property type="entry name" value="P-loop containing nucleotide triphosphate hydrolases"/>
    <property type="match status" value="1"/>
</dbReference>
<accession>A0A7J5E4N5</accession>
<organism evidence="5 6">
    <name type="scientific">Nocardioides simplex</name>
    <name type="common">Arthrobacter simplex</name>
    <dbReference type="NCBI Taxonomy" id="2045"/>
    <lineage>
        <taxon>Bacteria</taxon>
        <taxon>Bacillati</taxon>
        <taxon>Actinomycetota</taxon>
        <taxon>Actinomycetes</taxon>
        <taxon>Propionibacteriales</taxon>
        <taxon>Nocardioidaceae</taxon>
        <taxon>Pimelobacter</taxon>
    </lineage>
</organism>
<dbReference type="GO" id="GO:0016887">
    <property type="term" value="F:ATP hydrolysis activity"/>
    <property type="evidence" value="ECO:0007669"/>
    <property type="project" value="InterPro"/>
</dbReference>
<dbReference type="GO" id="GO:0015188">
    <property type="term" value="F:L-isoleucine transmembrane transporter activity"/>
    <property type="evidence" value="ECO:0007669"/>
    <property type="project" value="TreeGrafter"/>
</dbReference>
<dbReference type="GO" id="GO:1903806">
    <property type="term" value="P:L-isoleucine import across plasma membrane"/>
    <property type="evidence" value="ECO:0007669"/>
    <property type="project" value="TreeGrafter"/>
</dbReference>
<evidence type="ECO:0000259" key="4">
    <source>
        <dbReference type="PROSITE" id="PS50893"/>
    </source>
</evidence>
<dbReference type="InterPro" id="IPR003593">
    <property type="entry name" value="AAA+_ATPase"/>
</dbReference>
<evidence type="ECO:0000313" key="5">
    <source>
        <dbReference type="EMBL" id="KAB2813222.1"/>
    </source>
</evidence>
<feature type="domain" description="ABC transporter" evidence="4">
    <location>
        <begin position="14"/>
        <end position="247"/>
    </location>
</feature>
<dbReference type="PROSITE" id="PS50893">
    <property type="entry name" value="ABC_TRANSPORTER_2"/>
    <property type="match status" value="1"/>
</dbReference>
<evidence type="ECO:0000256" key="3">
    <source>
        <dbReference type="ARBA" id="ARBA00022840"/>
    </source>
</evidence>
<evidence type="ECO:0000313" key="6">
    <source>
        <dbReference type="Proteomes" id="UP000449906"/>
    </source>
</evidence>
<keyword evidence="3 5" id="KW-0067">ATP-binding</keyword>
<dbReference type="SMART" id="SM00382">
    <property type="entry name" value="AAA"/>
    <property type="match status" value="1"/>
</dbReference>
<dbReference type="InterPro" id="IPR003439">
    <property type="entry name" value="ABC_transporter-like_ATP-bd"/>
</dbReference>
<dbReference type="SUPFAM" id="SSF52540">
    <property type="entry name" value="P-loop containing nucleoside triphosphate hydrolases"/>
    <property type="match status" value="1"/>
</dbReference>
<proteinExistence type="predicted"/>
<dbReference type="GO" id="GO:0005886">
    <property type="term" value="C:plasma membrane"/>
    <property type="evidence" value="ECO:0007669"/>
    <property type="project" value="TreeGrafter"/>
</dbReference>
<evidence type="ECO:0000256" key="2">
    <source>
        <dbReference type="ARBA" id="ARBA00022741"/>
    </source>
</evidence>
<dbReference type="InterPro" id="IPR032823">
    <property type="entry name" value="BCA_ABC_TP_C"/>
</dbReference>
<evidence type="ECO:0000256" key="1">
    <source>
        <dbReference type="ARBA" id="ARBA00022448"/>
    </source>
</evidence>
<dbReference type="RefSeq" id="WP_151580519.1">
    <property type="nucleotide sequence ID" value="NZ_WBVM01000001.1"/>
</dbReference>
<dbReference type="AlphaFoldDB" id="A0A7J5E4N5"/>
<gene>
    <name evidence="5" type="ORF">F9L07_16260</name>
</gene>
<keyword evidence="2" id="KW-0547">Nucleotide-binding</keyword>
<dbReference type="PANTHER" id="PTHR45772:SF7">
    <property type="entry name" value="AMINO ACID ABC TRANSPORTER ATP-BINDING PROTEIN"/>
    <property type="match status" value="1"/>
</dbReference>
<dbReference type="GO" id="GO:0005524">
    <property type="term" value="F:ATP binding"/>
    <property type="evidence" value="ECO:0007669"/>
    <property type="project" value="UniProtKB-KW"/>
</dbReference>
<dbReference type="InterPro" id="IPR027417">
    <property type="entry name" value="P-loop_NTPase"/>
</dbReference>
<dbReference type="Pfam" id="PF12399">
    <property type="entry name" value="BCA_ABC_TP_C"/>
    <property type="match status" value="1"/>
</dbReference>
<comment type="caution">
    <text evidence="5">The sequence shown here is derived from an EMBL/GenBank/DDBJ whole genome shotgun (WGS) entry which is preliminary data.</text>
</comment>